<evidence type="ECO:0000313" key="4">
    <source>
        <dbReference type="Proteomes" id="UP001215280"/>
    </source>
</evidence>
<protein>
    <submittedName>
        <fullName evidence="3">Uncharacterized protein</fullName>
    </submittedName>
</protein>
<gene>
    <name evidence="3" type="ORF">DFH07DRAFT_832999</name>
</gene>
<accession>A0AAD7N614</accession>
<dbReference type="Proteomes" id="UP001215280">
    <property type="component" value="Unassembled WGS sequence"/>
</dbReference>
<feature type="compositionally biased region" description="Acidic residues" evidence="2">
    <location>
        <begin position="256"/>
        <end position="265"/>
    </location>
</feature>
<evidence type="ECO:0000256" key="2">
    <source>
        <dbReference type="SAM" id="MobiDB-lite"/>
    </source>
</evidence>
<dbReference type="EMBL" id="JARJLG010000100">
    <property type="protein sequence ID" value="KAJ7745878.1"/>
    <property type="molecule type" value="Genomic_DNA"/>
</dbReference>
<feature type="region of interest" description="Disordered" evidence="2">
    <location>
        <begin position="253"/>
        <end position="279"/>
    </location>
</feature>
<evidence type="ECO:0000313" key="3">
    <source>
        <dbReference type="EMBL" id="KAJ7745878.1"/>
    </source>
</evidence>
<proteinExistence type="predicted"/>
<feature type="coiled-coil region" evidence="1">
    <location>
        <begin position="133"/>
        <end position="167"/>
    </location>
</feature>
<dbReference type="AlphaFoldDB" id="A0AAD7N614"/>
<keyword evidence="4" id="KW-1185">Reference proteome</keyword>
<reference evidence="3" key="1">
    <citation type="submission" date="2023-03" db="EMBL/GenBank/DDBJ databases">
        <title>Massive genome expansion in bonnet fungi (Mycena s.s.) driven by repeated elements and novel gene families across ecological guilds.</title>
        <authorList>
            <consortium name="Lawrence Berkeley National Laboratory"/>
            <person name="Harder C.B."/>
            <person name="Miyauchi S."/>
            <person name="Viragh M."/>
            <person name="Kuo A."/>
            <person name="Thoen E."/>
            <person name="Andreopoulos B."/>
            <person name="Lu D."/>
            <person name="Skrede I."/>
            <person name="Drula E."/>
            <person name="Henrissat B."/>
            <person name="Morin E."/>
            <person name="Kohler A."/>
            <person name="Barry K."/>
            <person name="LaButti K."/>
            <person name="Morin E."/>
            <person name="Salamov A."/>
            <person name="Lipzen A."/>
            <person name="Mereny Z."/>
            <person name="Hegedus B."/>
            <person name="Baldrian P."/>
            <person name="Stursova M."/>
            <person name="Weitz H."/>
            <person name="Taylor A."/>
            <person name="Grigoriev I.V."/>
            <person name="Nagy L.G."/>
            <person name="Martin F."/>
            <person name="Kauserud H."/>
        </authorList>
    </citation>
    <scope>NUCLEOTIDE SEQUENCE</scope>
    <source>
        <strain evidence="3">CBHHK188m</strain>
    </source>
</reference>
<sequence>MIFQSFHSTDLLVPVISAGNELVASLAVIPRTMDPIHGSPALRHMLAASVARTRAEVLEGEIADLRQDITHAITSLERDKADLRLEKEAASIMYHNVIHLLQLRVAQHTQMRELAEYAQQEAQQALDTAHDIVRVFERQVDQLRYRVEDAEAAQEEAEASLAAERDLVDGLRVSLLATEEALDMAPPNTIPVRNFTSVGAQTGGGGTDGLCGRPPAVPTPTNVEVQAYTHVADAPRPVSAETSLSCVPRVRKAADLDADGDDDADRDTPTAKRARITLA</sequence>
<comment type="caution">
    <text evidence="3">The sequence shown here is derived from an EMBL/GenBank/DDBJ whole genome shotgun (WGS) entry which is preliminary data.</text>
</comment>
<name>A0AAD7N614_9AGAR</name>
<evidence type="ECO:0000256" key="1">
    <source>
        <dbReference type="SAM" id="Coils"/>
    </source>
</evidence>
<feature type="coiled-coil region" evidence="1">
    <location>
        <begin position="48"/>
        <end position="93"/>
    </location>
</feature>
<organism evidence="3 4">
    <name type="scientific">Mycena maculata</name>
    <dbReference type="NCBI Taxonomy" id="230809"/>
    <lineage>
        <taxon>Eukaryota</taxon>
        <taxon>Fungi</taxon>
        <taxon>Dikarya</taxon>
        <taxon>Basidiomycota</taxon>
        <taxon>Agaricomycotina</taxon>
        <taxon>Agaricomycetes</taxon>
        <taxon>Agaricomycetidae</taxon>
        <taxon>Agaricales</taxon>
        <taxon>Marasmiineae</taxon>
        <taxon>Mycenaceae</taxon>
        <taxon>Mycena</taxon>
    </lineage>
</organism>
<keyword evidence="1" id="KW-0175">Coiled coil</keyword>